<reference evidence="1 2" key="1">
    <citation type="journal article" date="2016" name="PLoS ONE">
        <title>Plasmid Characterization and Chromosome Analysis of Two netF+ Clostridium perfringens Isolates Associated with Foal and Canine Necrotizing Enteritis.</title>
        <authorList>
            <person name="Mehdizadeh Gohari I."/>
            <person name="Kropinski A.M."/>
            <person name="Weese S.J."/>
            <person name="Parreira V.R."/>
            <person name="Whitehead A.E."/>
            <person name="Boerlin P."/>
            <person name="Prescott J.F."/>
        </authorList>
    </citation>
    <scope>NUCLEOTIDE SEQUENCE [LARGE SCALE GENOMIC DNA]</scope>
    <source>
        <strain evidence="1 2">JP838</strain>
    </source>
</reference>
<name>A0A127EIJ8_CLOPF</name>
<sequence>MLGEVVLTVIATISAWCIANKIINKKTSFETYVRKRFLKTIEEMPQQQLNNSNITFGLEDIEKTEVGFDARLVIPIGLSEDNFIKIIPYLENAFSSDIEYKAYKVKFLKRS</sequence>
<organism evidence="1 2">
    <name type="scientific">Clostridium perfringens</name>
    <dbReference type="NCBI Taxonomy" id="1502"/>
    <lineage>
        <taxon>Bacteria</taxon>
        <taxon>Bacillati</taxon>
        <taxon>Bacillota</taxon>
        <taxon>Clostridia</taxon>
        <taxon>Eubacteriales</taxon>
        <taxon>Clostridiaceae</taxon>
        <taxon>Clostridium</taxon>
    </lineage>
</organism>
<gene>
    <name evidence="1" type="ORF">JFP838_08300</name>
</gene>
<dbReference type="EMBL" id="CP010994">
    <property type="protein sequence ID" value="AMN35747.1"/>
    <property type="molecule type" value="Genomic_DNA"/>
</dbReference>
<dbReference type="AlphaFoldDB" id="A0A127EIJ8"/>
<accession>A0A127EIJ8</accession>
<evidence type="ECO:0000313" key="1">
    <source>
        <dbReference type="EMBL" id="AMN35747.1"/>
    </source>
</evidence>
<dbReference type="RefSeq" id="WP_061428083.1">
    <property type="nucleotide sequence ID" value="NZ_CATNZO010000001.1"/>
</dbReference>
<protein>
    <submittedName>
        <fullName evidence="1">Uncharacterized protein</fullName>
    </submittedName>
</protein>
<dbReference type="PATRIC" id="fig|1502.177.peg.1701"/>
<dbReference type="Proteomes" id="UP000070260">
    <property type="component" value="Chromosome"/>
</dbReference>
<proteinExistence type="predicted"/>
<evidence type="ECO:0000313" key="2">
    <source>
        <dbReference type="Proteomes" id="UP000070260"/>
    </source>
</evidence>